<evidence type="ECO:0000313" key="2">
    <source>
        <dbReference type="Proteomes" id="UP000269221"/>
    </source>
</evidence>
<dbReference type="AlphaFoldDB" id="A0A3M0KIC5"/>
<organism evidence="1 2">
    <name type="scientific">Hirundo rustica rustica</name>
    <dbReference type="NCBI Taxonomy" id="333673"/>
    <lineage>
        <taxon>Eukaryota</taxon>
        <taxon>Metazoa</taxon>
        <taxon>Chordata</taxon>
        <taxon>Craniata</taxon>
        <taxon>Vertebrata</taxon>
        <taxon>Euteleostomi</taxon>
        <taxon>Archelosauria</taxon>
        <taxon>Archosauria</taxon>
        <taxon>Dinosauria</taxon>
        <taxon>Saurischia</taxon>
        <taxon>Theropoda</taxon>
        <taxon>Coelurosauria</taxon>
        <taxon>Aves</taxon>
        <taxon>Neognathae</taxon>
        <taxon>Neoaves</taxon>
        <taxon>Telluraves</taxon>
        <taxon>Australaves</taxon>
        <taxon>Passeriformes</taxon>
        <taxon>Sylvioidea</taxon>
        <taxon>Hirundinidae</taxon>
        <taxon>Hirundo</taxon>
    </lineage>
</organism>
<reference evidence="1 2" key="1">
    <citation type="submission" date="2018-07" db="EMBL/GenBank/DDBJ databases">
        <title>A high quality draft genome assembly of the barn swallow (H. rustica rustica).</title>
        <authorList>
            <person name="Formenti G."/>
            <person name="Chiara M."/>
            <person name="Poveda L."/>
            <person name="Francoijs K.-J."/>
            <person name="Bonisoli-Alquati A."/>
            <person name="Canova L."/>
            <person name="Gianfranceschi L."/>
            <person name="Horner D.S."/>
            <person name="Saino N."/>
        </authorList>
    </citation>
    <scope>NUCLEOTIDE SEQUENCE [LARGE SCALE GENOMIC DNA]</scope>
    <source>
        <strain evidence="1">Chelidonia</strain>
        <tissue evidence="1">Blood</tissue>
    </source>
</reference>
<accession>A0A3M0KIC5</accession>
<dbReference type="Proteomes" id="UP000269221">
    <property type="component" value="Unassembled WGS sequence"/>
</dbReference>
<protein>
    <submittedName>
        <fullName evidence="1">Uncharacterized protein</fullName>
    </submittedName>
</protein>
<keyword evidence="2" id="KW-1185">Reference proteome</keyword>
<dbReference type="EMBL" id="QRBI01000106">
    <property type="protein sequence ID" value="RMC12998.1"/>
    <property type="molecule type" value="Genomic_DNA"/>
</dbReference>
<comment type="caution">
    <text evidence="1">The sequence shown here is derived from an EMBL/GenBank/DDBJ whole genome shotgun (WGS) entry which is preliminary data.</text>
</comment>
<name>A0A3M0KIC5_HIRRU</name>
<sequence length="152" mass="17135">MKSFSLLPRLAKPRLSSEQISLILVRYWQDKPSDPVTFPHNMHDNLKENPTKLFKMQIKVDKGQSLEMLMQNGNAKELGVSEQHLHSAKAAPVRANQLLLAEECRGSMEHPPETAGLCTPLQGDNGEATPQEHGVCPDCWLHIRQIMGRYQV</sequence>
<proteinExistence type="predicted"/>
<gene>
    <name evidence="1" type="ORF">DUI87_10527</name>
</gene>
<evidence type="ECO:0000313" key="1">
    <source>
        <dbReference type="EMBL" id="RMC12998.1"/>
    </source>
</evidence>